<dbReference type="Proteomes" id="UP001165064">
    <property type="component" value="Unassembled WGS sequence"/>
</dbReference>
<dbReference type="EMBL" id="BSXS01000069">
    <property type="protein sequence ID" value="GME70629.1"/>
    <property type="molecule type" value="Genomic_DNA"/>
</dbReference>
<evidence type="ECO:0000313" key="1">
    <source>
        <dbReference type="EMBL" id="GME70629.1"/>
    </source>
</evidence>
<comment type="caution">
    <text evidence="1">The sequence shown here is derived from an EMBL/GenBank/DDBJ whole genome shotgun (WGS) entry which is preliminary data.</text>
</comment>
<reference evidence="1" key="1">
    <citation type="submission" date="2023-04" db="EMBL/GenBank/DDBJ databases">
        <title>Ambrosiozyma monospora NBRC 10751.</title>
        <authorList>
            <person name="Ichikawa N."/>
            <person name="Sato H."/>
            <person name="Tonouchi N."/>
        </authorList>
    </citation>
    <scope>NUCLEOTIDE SEQUENCE</scope>
    <source>
        <strain evidence="1">NBRC 10751</strain>
    </source>
</reference>
<gene>
    <name evidence="1" type="ORF">Amon02_000026800</name>
</gene>
<organism evidence="1 2">
    <name type="scientific">Ambrosiozyma monospora</name>
    <name type="common">Yeast</name>
    <name type="synonym">Endomycopsis monosporus</name>
    <dbReference type="NCBI Taxonomy" id="43982"/>
    <lineage>
        <taxon>Eukaryota</taxon>
        <taxon>Fungi</taxon>
        <taxon>Dikarya</taxon>
        <taxon>Ascomycota</taxon>
        <taxon>Saccharomycotina</taxon>
        <taxon>Pichiomycetes</taxon>
        <taxon>Pichiales</taxon>
        <taxon>Pichiaceae</taxon>
        <taxon>Ambrosiozyma</taxon>
    </lineage>
</organism>
<keyword evidence="2" id="KW-1185">Reference proteome</keyword>
<protein>
    <submittedName>
        <fullName evidence="1">Unnamed protein product</fullName>
    </submittedName>
</protein>
<accession>A0ACB5SRG9</accession>
<sequence length="267" mass="30925">MVSSLTADLNSLQDSFIEDVKEVYKMLSMEKVRIVQSTFTKCGKRNSLNKLQIANKGVMFQKIDMQNLLSMKKDKLLADRGKEVEMFFNTSGSKATALKAEDWKTLLNLVSLIHHAIVKEGSSTLRFEYILNMLYKIDELPINLWKHQEELRFLRKQETLGDGFNVSESPFTFSLISAIFNAGVHFIVRKHIARLWDVSSRLKPLRNLNAKETDNFDYRMLDNAVESLTIGSSKLKLRYDQHMLAMWLFDSNPLKIIQRQLVLVKRC</sequence>
<evidence type="ECO:0000313" key="2">
    <source>
        <dbReference type="Proteomes" id="UP001165064"/>
    </source>
</evidence>
<name>A0ACB5SRG9_AMBMO</name>
<proteinExistence type="predicted"/>